<comment type="caution">
    <text evidence="2">The sequence shown here is derived from an EMBL/GenBank/DDBJ whole genome shotgun (WGS) entry which is preliminary data.</text>
</comment>
<evidence type="ECO:0000313" key="3">
    <source>
        <dbReference type="Proteomes" id="UP000314294"/>
    </source>
</evidence>
<protein>
    <submittedName>
        <fullName evidence="2">Uncharacterized protein</fullName>
    </submittedName>
</protein>
<name>A0A4Z2EBH1_9TELE</name>
<dbReference type="Proteomes" id="UP000314294">
    <property type="component" value="Unassembled WGS sequence"/>
</dbReference>
<evidence type="ECO:0000256" key="1">
    <source>
        <dbReference type="SAM" id="MobiDB-lite"/>
    </source>
</evidence>
<dbReference type="AlphaFoldDB" id="A0A4Z2EBH1"/>
<keyword evidence="3" id="KW-1185">Reference proteome</keyword>
<feature type="region of interest" description="Disordered" evidence="1">
    <location>
        <begin position="25"/>
        <end position="153"/>
    </location>
</feature>
<evidence type="ECO:0000313" key="2">
    <source>
        <dbReference type="EMBL" id="TNN25910.1"/>
    </source>
</evidence>
<dbReference type="EMBL" id="SRLO01011371">
    <property type="protein sequence ID" value="TNN25910.1"/>
    <property type="molecule type" value="Genomic_DNA"/>
</dbReference>
<organism evidence="2 3">
    <name type="scientific">Liparis tanakae</name>
    <name type="common">Tanaka's snailfish</name>
    <dbReference type="NCBI Taxonomy" id="230148"/>
    <lineage>
        <taxon>Eukaryota</taxon>
        <taxon>Metazoa</taxon>
        <taxon>Chordata</taxon>
        <taxon>Craniata</taxon>
        <taxon>Vertebrata</taxon>
        <taxon>Euteleostomi</taxon>
        <taxon>Actinopterygii</taxon>
        <taxon>Neopterygii</taxon>
        <taxon>Teleostei</taxon>
        <taxon>Neoteleostei</taxon>
        <taxon>Acanthomorphata</taxon>
        <taxon>Eupercaria</taxon>
        <taxon>Perciformes</taxon>
        <taxon>Cottioidei</taxon>
        <taxon>Cottales</taxon>
        <taxon>Liparidae</taxon>
        <taxon>Liparis</taxon>
    </lineage>
</organism>
<gene>
    <name evidence="2" type="ORF">EYF80_063954</name>
</gene>
<sequence>MSALAVTLQTASLCKKDLELDLEELEEAATMVAGEEEEEEEEEEEGGAAPTSHSEDSDDSSGGGDSSGESEESEAEGQSCGGGGEGPSEDNAPPSRLLIQELGERVAEALTISQDAKAADATSGGSGRGGGTLLEPSPRRNPLLIVPDAGASP</sequence>
<proteinExistence type="predicted"/>
<accession>A0A4Z2EBH1</accession>
<reference evidence="2 3" key="1">
    <citation type="submission" date="2019-03" db="EMBL/GenBank/DDBJ databases">
        <title>First draft genome of Liparis tanakae, snailfish: a comprehensive survey of snailfish specific genes.</title>
        <authorList>
            <person name="Kim W."/>
            <person name="Song I."/>
            <person name="Jeong J.-H."/>
            <person name="Kim D."/>
            <person name="Kim S."/>
            <person name="Ryu S."/>
            <person name="Song J.Y."/>
            <person name="Lee S.K."/>
        </authorList>
    </citation>
    <scope>NUCLEOTIDE SEQUENCE [LARGE SCALE GENOMIC DNA]</scope>
    <source>
        <tissue evidence="2">Muscle</tissue>
    </source>
</reference>
<feature type="compositionally biased region" description="Acidic residues" evidence="1">
    <location>
        <begin position="34"/>
        <end position="46"/>
    </location>
</feature>